<dbReference type="WBParaSite" id="L893_g10838.t1">
    <property type="protein sequence ID" value="L893_g10838.t1"/>
    <property type="gene ID" value="L893_g10838"/>
</dbReference>
<sequence>MNNVPAVFIESVMLLLPCHVKGFVFDYRFNFGRWTSVCKKSDLITRAYSCALPSDGYYDRKLNRVAQLPEGTLCAVQNGVDAEGRMLELQQVRFAHDIDENEDEEVKSSCYELNKQRLDFLCNALRRSTLPMRALIRHCICSGQSDRYRVTIPPQNAEICHELLANEGMGEGVLRHRGALCEKWEWESVDSCGQPVSFKLCIDGYRNEDEICAFLCVVP</sequence>
<evidence type="ECO:0000313" key="3">
    <source>
        <dbReference type="WBParaSite" id="L893_g10838.t1"/>
    </source>
</evidence>
<keyword evidence="1" id="KW-0732">Signal</keyword>
<proteinExistence type="predicted"/>
<evidence type="ECO:0000256" key="1">
    <source>
        <dbReference type="SAM" id="SignalP"/>
    </source>
</evidence>
<reference evidence="3" key="1">
    <citation type="submission" date="2016-11" db="UniProtKB">
        <authorList>
            <consortium name="WormBaseParasite"/>
        </authorList>
    </citation>
    <scope>IDENTIFICATION</scope>
</reference>
<protein>
    <submittedName>
        <fullName evidence="3">Uncharacterized protein</fullName>
    </submittedName>
</protein>
<dbReference type="Proteomes" id="UP000095287">
    <property type="component" value="Unplaced"/>
</dbReference>
<dbReference type="AlphaFoldDB" id="A0A1I7XYR6"/>
<name>A0A1I7XYR6_9BILA</name>
<evidence type="ECO:0000313" key="2">
    <source>
        <dbReference type="Proteomes" id="UP000095287"/>
    </source>
</evidence>
<feature type="chain" id="PRO_5009311514" evidence="1">
    <location>
        <begin position="23"/>
        <end position="219"/>
    </location>
</feature>
<feature type="signal peptide" evidence="1">
    <location>
        <begin position="1"/>
        <end position="22"/>
    </location>
</feature>
<keyword evidence="2" id="KW-1185">Reference proteome</keyword>
<organism evidence="2 3">
    <name type="scientific">Steinernema glaseri</name>
    <dbReference type="NCBI Taxonomy" id="37863"/>
    <lineage>
        <taxon>Eukaryota</taxon>
        <taxon>Metazoa</taxon>
        <taxon>Ecdysozoa</taxon>
        <taxon>Nematoda</taxon>
        <taxon>Chromadorea</taxon>
        <taxon>Rhabditida</taxon>
        <taxon>Tylenchina</taxon>
        <taxon>Panagrolaimomorpha</taxon>
        <taxon>Strongyloidoidea</taxon>
        <taxon>Steinernematidae</taxon>
        <taxon>Steinernema</taxon>
    </lineage>
</organism>
<accession>A0A1I7XYR6</accession>